<dbReference type="SMART" id="SM00867">
    <property type="entry name" value="YceI"/>
    <property type="match status" value="1"/>
</dbReference>
<keyword evidence="2" id="KW-0732">Signal</keyword>
<evidence type="ECO:0000313" key="4">
    <source>
        <dbReference type="EMBL" id="RXR08677.1"/>
    </source>
</evidence>
<dbReference type="OrthoDB" id="9811006at2"/>
<dbReference type="PANTHER" id="PTHR34406">
    <property type="entry name" value="PROTEIN YCEI"/>
    <property type="match status" value="1"/>
</dbReference>
<keyword evidence="5" id="KW-1185">Reference proteome</keyword>
<name>A0A4Q1JZT8_9GAMM</name>
<dbReference type="Proteomes" id="UP000289784">
    <property type="component" value="Unassembled WGS sequence"/>
</dbReference>
<evidence type="ECO:0000313" key="5">
    <source>
        <dbReference type="Proteomes" id="UP000289784"/>
    </source>
</evidence>
<dbReference type="InterPro" id="IPR007372">
    <property type="entry name" value="Lipid/polyisoprenoid-bd_YceI"/>
</dbReference>
<reference evidence="4 5" key="1">
    <citation type="submission" date="2019-01" db="EMBL/GenBank/DDBJ databases">
        <title>Pseudoxanthomonas composti sp. nov., isolated from compost.</title>
        <authorList>
            <person name="Yang G."/>
        </authorList>
    </citation>
    <scope>NUCLEOTIDE SEQUENCE [LARGE SCALE GENOMIC DNA]</scope>
    <source>
        <strain evidence="4 5">GSS15</strain>
    </source>
</reference>
<gene>
    <name evidence="4" type="ORF">EPA99_02360</name>
</gene>
<feature type="compositionally biased region" description="Pro residues" evidence="1">
    <location>
        <begin position="250"/>
        <end position="262"/>
    </location>
</feature>
<feature type="chain" id="PRO_5020330135" evidence="2">
    <location>
        <begin position="32"/>
        <end position="262"/>
    </location>
</feature>
<dbReference type="Pfam" id="PF04264">
    <property type="entry name" value="YceI"/>
    <property type="match status" value="1"/>
</dbReference>
<proteinExistence type="predicted"/>
<dbReference type="AlphaFoldDB" id="A0A4Q1JZT8"/>
<sequence>MSIPHRPAARLAGLALAALLCAPAAPASAQAASYRLDPVHTRVLVAISHAGFSDALGTVSGSQGTLSFDPDDWRSAQVDITVPLARIDFGDADWNKAVQAGNLLDVKDHPQARFVSSRIEPVDATHFIAHGALTLHGVTREVALDVRFNQLKRHPLPPFRRTAGFSATTTLSRAAFGIDAWKSVIGDTVTLRIQAEATRSGKADLDTPDAASEPVEAPEADAAAAAAESAAQAAADAAAETAETAEPAASPDPAPHPPKPTP</sequence>
<feature type="signal peptide" evidence="2">
    <location>
        <begin position="1"/>
        <end position="31"/>
    </location>
</feature>
<dbReference type="EMBL" id="SAWZ01000001">
    <property type="protein sequence ID" value="RXR08677.1"/>
    <property type="molecule type" value="Genomic_DNA"/>
</dbReference>
<protein>
    <submittedName>
        <fullName evidence="4">Polyisoprenoid-binding protein</fullName>
    </submittedName>
</protein>
<evidence type="ECO:0000256" key="1">
    <source>
        <dbReference type="SAM" id="MobiDB-lite"/>
    </source>
</evidence>
<evidence type="ECO:0000259" key="3">
    <source>
        <dbReference type="SMART" id="SM00867"/>
    </source>
</evidence>
<dbReference type="PANTHER" id="PTHR34406:SF1">
    <property type="entry name" value="PROTEIN YCEI"/>
    <property type="match status" value="1"/>
</dbReference>
<feature type="compositionally biased region" description="Low complexity" evidence="1">
    <location>
        <begin position="208"/>
        <end position="249"/>
    </location>
</feature>
<accession>A0A4Q1JZT8</accession>
<dbReference type="InterPro" id="IPR036761">
    <property type="entry name" value="TTHA0802/YceI-like_sf"/>
</dbReference>
<dbReference type="Gene3D" id="2.40.128.110">
    <property type="entry name" value="Lipid/polyisoprenoid-binding, YceI-like"/>
    <property type="match status" value="1"/>
</dbReference>
<feature type="region of interest" description="Disordered" evidence="1">
    <location>
        <begin position="197"/>
        <end position="262"/>
    </location>
</feature>
<feature type="domain" description="Lipid/polyisoprenoid-binding YceI-like" evidence="3">
    <location>
        <begin position="33"/>
        <end position="198"/>
    </location>
</feature>
<evidence type="ECO:0000256" key="2">
    <source>
        <dbReference type="SAM" id="SignalP"/>
    </source>
</evidence>
<organism evidence="4 5">
    <name type="scientific">Pseudoxanthomonas composti</name>
    <dbReference type="NCBI Taxonomy" id="2137479"/>
    <lineage>
        <taxon>Bacteria</taxon>
        <taxon>Pseudomonadati</taxon>
        <taxon>Pseudomonadota</taxon>
        <taxon>Gammaproteobacteria</taxon>
        <taxon>Lysobacterales</taxon>
        <taxon>Lysobacteraceae</taxon>
        <taxon>Pseudoxanthomonas</taxon>
    </lineage>
</organism>
<dbReference type="SUPFAM" id="SSF101874">
    <property type="entry name" value="YceI-like"/>
    <property type="match status" value="1"/>
</dbReference>
<comment type="caution">
    <text evidence="4">The sequence shown here is derived from an EMBL/GenBank/DDBJ whole genome shotgun (WGS) entry which is preliminary data.</text>
</comment>